<keyword evidence="4" id="KW-1133">Transmembrane helix</keyword>
<dbReference type="GO" id="GO:0019760">
    <property type="term" value="P:glucosinolate metabolic process"/>
    <property type="evidence" value="ECO:0007669"/>
    <property type="project" value="UniProtKB-ARBA"/>
</dbReference>
<accession>A0AAJ0M7J0</accession>
<keyword evidence="4" id="KW-0472">Membrane</keyword>
<dbReference type="PANTHER" id="PTHR47435:SF4">
    <property type="entry name" value="KELCH REPEAT PROTEIN (AFU_ORTHOLOGUE AFUA_5G12780)"/>
    <property type="match status" value="1"/>
</dbReference>
<feature type="compositionally biased region" description="Basic and acidic residues" evidence="3">
    <location>
        <begin position="614"/>
        <end position="624"/>
    </location>
</feature>
<name>A0AAJ0M7J0_9PEZI</name>
<evidence type="ECO:0000256" key="3">
    <source>
        <dbReference type="SAM" id="MobiDB-lite"/>
    </source>
</evidence>
<dbReference type="Gene3D" id="2.120.10.80">
    <property type="entry name" value="Kelch-type beta propeller"/>
    <property type="match status" value="2"/>
</dbReference>
<dbReference type="EMBL" id="JAUIQD010000009">
    <property type="protein sequence ID" value="KAK3339706.1"/>
    <property type="molecule type" value="Genomic_DNA"/>
</dbReference>
<organism evidence="6 7">
    <name type="scientific">Lasiosphaeria hispida</name>
    <dbReference type="NCBI Taxonomy" id="260671"/>
    <lineage>
        <taxon>Eukaryota</taxon>
        <taxon>Fungi</taxon>
        <taxon>Dikarya</taxon>
        <taxon>Ascomycota</taxon>
        <taxon>Pezizomycotina</taxon>
        <taxon>Sordariomycetes</taxon>
        <taxon>Sordariomycetidae</taxon>
        <taxon>Sordariales</taxon>
        <taxon>Lasiosphaeriaceae</taxon>
        <taxon>Lasiosphaeria</taxon>
    </lineage>
</organism>
<reference evidence="6" key="2">
    <citation type="submission" date="2023-06" db="EMBL/GenBank/DDBJ databases">
        <authorList>
            <consortium name="Lawrence Berkeley National Laboratory"/>
            <person name="Haridas S."/>
            <person name="Hensen N."/>
            <person name="Bonometti L."/>
            <person name="Westerberg I."/>
            <person name="Brannstrom I.O."/>
            <person name="Guillou S."/>
            <person name="Cros-Aarteil S."/>
            <person name="Calhoun S."/>
            <person name="Kuo A."/>
            <person name="Mondo S."/>
            <person name="Pangilinan J."/>
            <person name="Riley R."/>
            <person name="Labutti K."/>
            <person name="Andreopoulos B."/>
            <person name="Lipzen A."/>
            <person name="Chen C."/>
            <person name="Yanf M."/>
            <person name="Daum C."/>
            <person name="Ng V."/>
            <person name="Clum A."/>
            <person name="Steindorff A."/>
            <person name="Ohm R."/>
            <person name="Martin F."/>
            <person name="Silar P."/>
            <person name="Natvig D."/>
            <person name="Lalanne C."/>
            <person name="Gautier V."/>
            <person name="Ament-Velasquez S.L."/>
            <person name="Kruys A."/>
            <person name="Hutchinson M.I."/>
            <person name="Powell A.J."/>
            <person name="Barry K."/>
            <person name="Miller A.N."/>
            <person name="Grigoriev I.V."/>
            <person name="Debuchy R."/>
            <person name="Gladieux P."/>
            <person name="Thoren M.H."/>
            <person name="Johannesson H."/>
        </authorList>
    </citation>
    <scope>NUCLEOTIDE SEQUENCE</scope>
    <source>
        <strain evidence="6">CBS 955.72</strain>
    </source>
</reference>
<gene>
    <name evidence="6" type="ORF">B0T25DRAFT_511899</name>
</gene>
<evidence type="ECO:0008006" key="8">
    <source>
        <dbReference type="Google" id="ProtNLM"/>
    </source>
</evidence>
<dbReference type="InterPro" id="IPR015915">
    <property type="entry name" value="Kelch-typ_b-propeller"/>
</dbReference>
<keyword evidence="4" id="KW-0812">Transmembrane</keyword>
<dbReference type="SUPFAM" id="SSF117281">
    <property type="entry name" value="Kelch motif"/>
    <property type="match status" value="1"/>
</dbReference>
<proteinExistence type="predicted"/>
<feature type="region of interest" description="Disordered" evidence="3">
    <location>
        <begin position="508"/>
        <end position="587"/>
    </location>
</feature>
<reference evidence="6" key="1">
    <citation type="journal article" date="2023" name="Mol. Phylogenet. Evol.">
        <title>Genome-scale phylogeny and comparative genomics of the fungal order Sordariales.</title>
        <authorList>
            <person name="Hensen N."/>
            <person name="Bonometti L."/>
            <person name="Westerberg I."/>
            <person name="Brannstrom I.O."/>
            <person name="Guillou S."/>
            <person name="Cros-Aarteil S."/>
            <person name="Calhoun S."/>
            <person name="Haridas S."/>
            <person name="Kuo A."/>
            <person name="Mondo S."/>
            <person name="Pangilinan J."/>
            <person name="Riley R."/>
            <person name="LaButti K."/>
            <person name="Andreopoulos B."/>
            <person name="Lipzen A."/>
            <person name="Chen C."/>
            <person name="Yan M."/>
            <person name="Daum C."/>
            <person name="Ng V."/>
            <person name="Clum A."/>
            <person name="Steindorff A."/>
            <person name="Ohm R.A."/>
            <person name="Martin F."/>
            <person name="Silar P."/>
            <person name="Natvig D.O."/>
            <person name="Lalanne C."/>
            <person name="Gautier V."/>
            <person name="Ament-Velasquez S.L."/>
            <person name="Kruys A."/>
            <person name="Hutchinson M.I."/>
            <person name="Powell A.J."/>
            <person name="Barry K."/>
            <person name="Miller A.N."/>
            <person name="Grigoriev I.V."/>
            <person name="Debuchy R."/>
            <person name="Gladieux P."/>
            <person name="Hiltunen Thoren M."/>
            <person name="Johannesson H."/>
        </authorList>
    </citation>
    <scope>NUCLEOTIDE SEQUENCE</scope>
    <source>
        <strain evidence="6">CBS 955.72</strain>
    </source>
</reference>
<dbReference type="AlphaFoldDB" id="A0AAJ0M7J0"/>
<feature type="signal peptide" evidence="5">
    <location>
        <begin position="1"/>
        <end position="25"/>
    </location>
</feature>
<feature type="compositionally biased region" description="Pro residues" evidence="3">
    <location>
        <begin position="535"/>
        <end position="547"/>
    </location>
</feature>
<feature type="compositionally biased region" description="Polar residues" evidence="3">
    <location>
        <begin position="600"/>
        <end position="613"/>
    </location>
</feature>
<keyword evidence="5" id="KW-0732">Signal</keyword>
<evidence type="ECO:0000256" key="4">
    <source>
        <dbReference type="SAM" id="Phobius"/>
    </source>
</evidence>
<dbReference type="Proteomes" id="UP001275084">
    <property type="component" value="Unassembled WGS sequence"/>
</dbReference>
<feature type="compositionally biased region" description="Pro residues" evidence="3">
    <location>
        <begin position="626"/>
        <end position="642"/>
    </location>
</feature>
<evidence type="ECO:0000313" key="7">
    <source>
        <dbReference type="Proteomes" id="UP001275084"/>
    </source>
</evidence>
<keyword evidence="2" id="KW-0408">Iron</keyword>
<evidence type="ECO:0000256" key="1">
    <source>
        <dbReference type="ARBA" id="ARBA00022737"/>
    </source>
</evidence>
<feature type="transmembrane region" description="Helical" evidence="4">
    <location>
        <begin position="471"/>
        <end position="498"/>
    </location>
</feature>
<keyword evidence="1" id="KW-0677">Repeat</keyword>
<evidence type="ECO:0000313" key="6">
    <source>
        <dbReference type="EMBL" id="KAK3339706.1"/>
    </source>
</evidence>
<dbReference type="PANTHER" id="PTHR47435">
    <property type="entry name" value="KELCH REPEAT PROTEIN (AFU_ORTHOLOGUE AFUA_5G12780)"/>
    <property type="match status" value="1"/>
</dbReference>
<feature type="compositionally biased region" description="Low complexity" evidence="3">
    <location>
        <begin position="643"/>
        <end position="652"/>
    </location>
</feature>
<sequence length="695" mass="74270">MPRFNLLSRGAALSLLCSWVASTAAQGFDPVKDFCRRFGQQSAVVDDRLYVDGGFVNYKPLTESSLNYTNPFFLYSDLRTEVEGMPPLNANLSKNATIPSVNGGMLWEDSVNKRLYLYGGETYQTPPTSFVLYSYDILYDNWVSFGPPSGSATVIPTSYGAGVSISWRGEAYYYGGWMSNASVPGWTGAPQASNRMIKYSMDSNTFSNLTGPDSVARADGEMVYIPIGDAGMLVYFGGSQDLHGNGTLTPQPLDTIFLFDVANTKWYTQKTTGRTPENRRRFCGGAAWAQDQSSYNIYIFGGAGFPPDTTGFDDIYILTIPSFQWIRGPYPANSNITGAYPKSGMSCNVVNNAQMLIIGGSYSNDTTFSCDADVVWGEHNMDLGKQNPEDAIWAKFKPSLTTYIVPTDILTAIGGQNTGGAKTKTPVSGFAQNDLSILMTRQAIISTRTATRDVSVATGGSSASGGGSTSLSAGAIAGIAIGSAVALILALLGCFCVIRRRQMHYEGPRNGSTAAPPPGWGPPASPTFSQVTYVPPSPAPPPIPAHPPAELASDNHTALYYPPTATLSSHSPSSTTKYEAPSWQQHPHPQVAEMQLPAAMTTSPTRPGGNRRTSSADHSIHDGGRPPLPGHPYYSPPPPPQAVYPQYQSAPQDAVSNASSHSPRQQSPGGQGSPTGGGYGWGHLDRTQSQHGGRF</sequence>
<feature type="compositionally biased region" description="Polar residues" evidence="3">
    <location>
        <begin position="565"/>
        <end position="587"/>
    </location>
</feature>
<protein>
    <recommendedName>
        <fullName evidence="8">Kelch repeat-containing protein</fullName>
    </recommendedName>
</protein>
<evidence type="ECO:0000256" key="5">
    <source>
        <dbReference type="SAM" id="SignalP"/>
    </source>
</evidence>
<feature type="compositionally biased region" description="Gly residues" evidence="3">
    <location>
        <begin position="669"/>
        <end position="681"/>
    </location>
</feature>
<comment type="caution">
    <text evidence="6">The sequence shown here is derived from an EMBL/GenBank/DDBJ whole genome shotgun (WGS) entry which is preliminary data.</text>
</comment>
<feature type="region of interest" description="Disordered" evidence="3">
    <location>
        <begin position="600"/>
        <end position="695"/>
    </location>
</feature>
<feature type="compositionally biased region" description="Low complexity" evidence="3">
    <location>
        <begin position="659"/>
        <end position="668"/>
    </location>
</feature>
<feature type="compositionally biased region" description="Pro residues" evidence="3">
    <location>
        <begin position="515"/>
        <end position="525"/>
    </location>
</feature>
<keyword evidence="7" id="KW-1185">Reference proteome</keyword>
<evidence type="ECO:0000256" key="2">
    <source>
        <dbReference type="ARBA" id="ARBA00023004"/>
    </source>
</evidence>
<feature type="chain" id="PRO_5042576155" description="Kelch repeat-containing protein" evidence="5">
    <location>
        <begin position="26"/>
        <end position="695"/>
    </location>
</feature>